<keyword evidence="8" id="KW-0456">Lyase</keyword>
<evidence type="ECO:0000256" key="8">
    <source>
        <dbReference type="ARBA" id="ARBA00023239"/>
    </source>
</evidence>
<dbReference type="GO" id="GO:0046872">
    <property type="term" value="F:metal ion binding"/>
    <property type="evidence" value="ECO:0007669"/>
    <property type="project" value="UniProtKB-KW"/>
</dbReference>
<keyword evidence="4" id="KW-0479">Metal-binding</keyword>
<dbReference type="Pfam" id="PF01964">
    <property type="entry name" value="ThiC_Rad_SAM"/>
    <property type="match status" value="1"/>
</dbReference>
<keyword evidence="11" id="KW-1185">Reference proteome</keyword>
<evidence type="ECO:0000256" key="4">
    <source>
        <dbReference type="ARBA" id="ARBA00022723"/>
    </source>
</evidence>
<gene>
    <name evidence="10" type="ordered locus">Acear_0758</name>
</gene>
<dbReference type="InterPro" id="IPR002817">
    <property type="entry name" value="ThiC/BzaA/B"/>
</dbReference>
<proteinExistence type="predicted"/>
<dbReference type="OrthoDB" id="9805897at2"/>
<comment type="cofactor">
    <cofactor evidence="1">
        <name>[4Fe-4S] cluster</name>
        <dbReference type="ChEBI" id="CHEBI:49883"/>
    </cofactor>
</comment>
<dbReference type="SFLD" id="SFLDS00113">
    <property type="entry name" value="Radical_SAM_Phosphomethylpyrim"/>
    <property type="match status" value="1"/>
</dbReference>
<dbReference type="InterPro" id="IPR038521">
    <property type="entry name" value="ThiC/Bza_core_dom"/>
</dbReference>
<dbReference type="NCBIfam" id="TIGR00190">
    <property type="entry name" value="thiC"/>
    <property type="match status" value="1"/>
</dbReference>
<dbReference type="GO" id="GO:0009228">
    <property type="term" value="P:thiamine biosynthetic process"/>
    <property type="evidence" value="ECO:0007669"/>
    <property type="project" value="UniProtKB-UniRule"/>
</dbReference>
<keyword evidence="6" id="KW-0408">Iron</keyword>
<dbReference type="NCBIfam" id="NF009895">
    <property type="entry name" value="PRK13352.1"/>
    <property type="match status" value="1"/>
</dbReference>
<dbReference type="KEGG" id="aar:Acear_0758"/>
<dbReference type="AlphaFoldDB" id="D9QVN9"/>
<evidence type="ECO:0000313" key="11">
    <source>
        <dbReference type="Proteomes" id="UP000001661"/>
    </source>
</evidence>
<dbReference type="PANTHER" id="PTHR30557:SF1">
    <property type="entry name" value="PHOSPHOMETHYLPYRIMIDINE SYNTHASE, CHLOROPLASTIC"/>
    <property type="match status" value="1"/>
</dbReference>
<dbReference type="eggNOG" id="COG0422">
    <property type="taxonomic scope" value="Bacteria"/>
</dbReference>
<reference evidence="10 11" key="1">
    <citation type="journal article" date="2010" name="Stand. Genomic Sci.">
        <title>Complete genome sequence of Acetohalobium arabaticum type strain (Z-7288).</title>
        <authorList>
            <person name="Sikorski J."/>
            <person name="Lapidus A."/>
            <person name="Chertkov O."/>
            <person name="Lucas S."/>
            <person name="Copeland A."/>
            <person name="Glavina Del Rio T."/>
            <person name="Nolan M."/>
            <person name="Tice H."/>
            <person name="Cheng J.F."/>
            <person name="Han C."/>
            <person name="Brambilla E."/>
            <person name="Pitluck S."/>
            <person name="Liolios K."/>
            <person name="Ivanova N."/>
            <person name="Mavromatis K."/>
            <person name="Mikhailova N."/>
            <person name="Pati A."/>
            <person name="Bruce D."/>
            <person name="Detter C."/>
            <person name="Tapia R."/>
            <person name="Goodwin L."/>
            <person name="Chen A."/>
            <person name="Palaniappan K."/>
            <person name="Land M."/>
            <person name="Hauser L."/>
            <person name="Chang Y.J."/>
            <person name="Jeffries C.D."/>
            <person name="Rohde M."/>
            <person name="Goker M."/>
            <person name="Spring S."/>
            <person name="Woyke T."/>
            <person name="Bristow J."/>
            <person name="Eisen J.A."/>
            <person name="Markowitz V."/>
            <person name="Hugenholtz P."/>
            <person name="Kyrpides N.C."/>
            <person name="Klenk H.P."/>
        </authorList>
    </citation>
    <scope>NUCLEOTIDE SEQUENCE [LARGE SCALE GENOMIC DNA]</scope>
    <source>
        <strain evidence="11">ATCC 49924 / DSM 5501 / Z-7288</strain>
    </source>
</reference>
<evidence type="ECO:0000313" key="10">
    <source>
        <dbReference type="EMBL" id="ADL12298.1"/>
    </source>
</evidence>
<dbReference type="HOGENOM" id="CLU_013181_2_2_9"/>
<dbReference type="RefSeq" id="WP_013277744.1">
    <property type="nucleotide sequence ID" value="NC_014378.1"/>
</dbReference>
<dbReference type="GO" id="GO:0070284">
    <property type="term" value="F:phosphomethylpyrimidine synthase activity"/>
    <property type="evidence" value="ECO:0007669"/>
    <property type="project" value="UniProtKB-EC"/>
</dbReference>
<evidence type="ECO:0000256" key="1">
    <source>
        <dbReference type="ARBA" id="ARBA00001966"/>
    </source>
</evidence>
<keyword evidence="5" id="KW-0862">Zinc</keyword>
<evidence type="ECO:0000256" key="6">
    <source>
        <dbReference type="ARBA" id="ARBA00023004"/>
    </source>
</evidence>
<evidence type="ECO:0000256" key="9">
    <source>
        <dbReference type="NCBIfam" id="TIGR00190"/>
    </source>
</evidence>
<evidence type="ECO:0000256" key="7">
    <source>
        <dbReference type="ARBA" id="ARBA00023014"/>
    </source>
</evidence>
<keyword evidence="7" id="KW-0411">Iron-sulfur</keyword>
<keyword evidence="3" id="KW-0949">S-adenosyl-L-methionine</keyword>
<dbReference type="PANTHER" id="PTHR30557">
    <property type="entry name" value="THIAMINE BIOSYNTHESIS PROTEIN THIC"/>
    <property type="match status" value="1"/>
</dbReference>
<dbReference type="GO" id="GO:0051539">
    <property type="term" value="F:4 iron, 4 sulfur cluster binding"/>
    <property type="evidence" value="ECO:0007669"/>
    <property type="project" value="UniProtKB-KW"/>
</dbReference>
<keyword evidence="2" id="KW-0004">4Fe-4S</keyword>
<accession>D9QVN9</accession>
<organism evidence="10 11">
    <name type="scientific">Acetohalobium arabaticum (strain ATCC 49924 / DSM 5501 / Z-7288)</name>
    <dbReference type="NCBI Taxonomy" id="574087"/>
    <lineage>
        <taxon>Bacteria</taxon>
        <taxon>Bacillati</taxon>
        <taxon>Bacillota</taxon>
        <taxon>Clostridia</taxon>
        <taxon>Halanaerobiales</taxon>
        <taxon>Halobacteroidaceae</taxon>
        <taxon>Acetohalobium</taxon>
    </lineage>
</organism>
<dbReference type="Proteomes" id="UP000001661">
    <property type="component" value="Chromosome"/>
</dbReference>
<name>D9QVN9_ACEAZ</name>
<dbReference type="Gene3D" id="3.20.20.540">
    <property type="entry name" value="Radical SAM ThiC family, central domain"/>
    <property type="match status" value="1"/>
</dbReference>
<evidence type="ECO:0000256" key="2">
    <source>
        <dbReference type="ARBA" id="ARBA00022485"/>
    </source>
</evidence>
<sequence length="425" mass="46508">MTQLSKAKEGIITNEMEAVAENEGLSPEEIRSGVAQGEIVIPSNVNRDRIDYMGIGSNLQTKVNASIGSSKDYPDPEREKEKLQAALETGADAIMDLSTGGDIDLVRKNTLEIADVPVGTVPIYQAGIESIDKYGSVVEMKEEDIFTEIERQAEAGVDFMAIHCGMTLEVLERLKKEGRTTDIVSRGGGFLTGWMLHHNRENPLYTDYDRVLEIAKKHDVTLSLGDGIRPGAVVDSLDRAQIQGLLVTGELVQRAREAGVQVMVEGPGHVPLEDIDTTIQVQKELCHQAPFFILGMLVTDLAAGYDHIVAAIGGARSTWAGADFVCYVTPAEHLGLPAPEDIGAGVTAAKIATHAGDIAKYGEEVKQLDRKMAEARIKDDWQEQIKLAINEDEIEARKGEELRDEMKVMDQKKAEPMEIVDNYLQ</sequence>
<dbReference type="EC" id="4.1.99.17" evidence="9"/>
<evidence type="ECO:0000256" key="5">
    <source>
        <dbReference type="ARBA" id="ARBA00022833"/>
    </source>
</evidence>
<evidence type="ECO:0000256" key="3">
    <source>
        <dbReference type="ARBA" id="ARBA00022691"/>
    </source>
</evidence>
<dbReference type="EMBL" id="CP002105">
    <property type="protein sequence ID" value="ADL12298.1"/>
    <property type="molecule type" value="Genomic_DNA"/>
</dbReference>
<dbReference type="STRING" id="574087.Acear_0758"/>
<protein>
    <recommendedName>
        <fullName evidence="9">Phosphomethylpyrimidine synthase</fullName>
        <ecNumber evidence="9">4.1.99.17</ecNumber>
    </recommendedName>
</protein>